<protein>
    <submittedName>
        <fullName evidence="1">Uncharacterized protein</fullName>
    </submittedName>
</protein>
<reference evidence="1" key="1">
    <citation type="submission" date="2021-10" db="EMBL/GenBank/DDBJ databases">
        <title>Tropical sea cucumber genome reveals ecological adaptation and Cuvierian tubules defense mechanism.</title>
        <authorList>
            <person name="Chen T."/>
        </authorList>
    </citation>
    <scope>NUCLEOTIDE SEQUENCE</scope>
    <source>
        <strain evidence="1">Nanhai2018</strain>
        <tissue evidence="1">Muscle</tissue>
    </source>
</reference>
<gene>
    <name evidence="1" type="ORF">HOLleu_43643</name>
</gene>
<dbReference type="EMBL" id="JAIZAY010000396">
    <property type="protein sequence ID" value="KAJ8018388.1"/>
    <property type="molecule type" value="Genomic_DNA"/>
</dbReference>
<evidence type="ECO:0000313" key="1">
    <source>
        <dbReference type="EMBL" id="KAJ8018388.1"/>
    </source>
</evidence>
<sequence>MAPRTRFAVFSREWRALSLDDKAKYNRLAKTSMDLKKRKRKWQKTFTKICKSINTLQSLIPGTEAVFLLSVNKSIPTCAGTNRGVEFIEGEEGAENCSKNSTLL</sequence>
<dbReference type="Proteomes" id="UP001152320">
    <property type="component" value="Unassembled WGS sequence"/>
</dbReference>
<dbReference type="AlphaFoldDB" id="A0A9Q0Y9F5"/>
<name>A0A9Q0Y9F5_HOLLE</name>
<accession>A0A9Q0Y9F5</accession>
<keyword evidence="2" id="KW-1185">Reference proteome</keyword>
<comment type="caution">
    <text evidence="1">The sequence shown here is derived from an EMBL/GenBank/DDBJ whole genome shotgun (WGS) entry which is preliminary data.</text>
</comment>
<evidence type="ECO:0000313" key="2">
    <source>
        <dbReference type="Proteomes" id="UP001152320"/>
    </source>
</evidence>
<proteinExistence type="predicted"/>
<organism evidence="1 2">
    <name type="scientific">Holothuria leucospilota</name>
    <name type="common">Black long sea cucumber</name>
    <name type="synonym">Mertensiothuria leucospilota</name>
    <dbReference type="NCBI Taxonomy" id="206669"/>
    <lineage>
        <taxon>Eukaryota</taxon>
        <taxon>Metazoa</taxon>
        <taxon>Echinodermata</taxon>
        <taxon>Eleutherozoa</taxon>
        <taxon>Echinozoa</taxon>
        <taxon>Holothuroidea</taxon>
        <taxon>Aspidochirotacea</taxon>
        <taxon>Aspidochirotida</taxon>
        <taxon>Holothuriidae</taxon>
        <taxon>Holothuria</taxon>
    </lineage>
</organism>